<gene>
    <name evidence="2" type="ORF">SDC9_185926</name>
</gene>
<feature type="domain" description="GIY-YIG" evidence="1">
    <location>
        <begin position="16"/>
        <end position="108"/>
    </location>
</feature>
<evidence type="ECO:0000259" key="1">
    <source>
        <dbReference type="PROSITE" id="PS50164"/>
    </source>
</evidence>
<sequence>MSMHITEFSPEVQERIGYYVYRLIDPRNGQTFYIGKGKGNRVFQHIIGALKLTDEEKETNSEKIKTIHQIHSMGLEVIHIIHRHGMDEKTALEVEAALIDATPGLTNIQGGHDSGDFGPMHVNELEQLYKSEILDVGEERCLLIKVKQETVDSVGIYEATRFCWKLNKDRLGNINYVISTVTGIVREVYNVIEWIPAGDRWAF</sequence>
<evidence type="ECO:0000313" key="2">
    <source>
        <dbReference type="EMBL" id="MPN38402.1"/>
    </source>
</evidence>
<protein>
    <recommendedName>
        <fullName evidence="1">GIY-YIG domain-containing protein</fullName>
    </recommendedName>
</protein>
<dbReference type="CDD" id="cd10440">
    <property type="entry name" value="GIY-YIG_COG3680"/>
    <property type="match status" value="1"/>
</dbReference>
<reference evidence="2" key="1">
    <citation type="submission" date="2019-08" db="EMBL/GenBank/DDBJ databases">
        <authorList>
            <person name="Kucharzyk K."/>
            <person name="Murdoch R.W."/>
            <person name="Higgins S."/>
            <person name="Loffler F."/>
        </authorList>
    </citation>
    <scope>NUCLEOTIDE SEQUENCE</scope>
</reference>
<comment type="caution">
    <text evidence="2">The sequence shown here is derived from an EMBL/GenBank/DDBJ whole genome shotgun (WGS) entry which is preliminary data.</text>
</comment>
<dbReference type="EMBL" id="VSSQ01093612">
    <property type="protein sequence ID" value="MPN38402.1"/>
    <property type="molecule type" value="Genomic_DNA"/>
</dbReference>
<dbReference type="InterPro" id="IPR000305">
    <property type="entry name" value="GIY-YIG_endonuc"/>
</dbReference>
<proteinExistence type="predicted"/>
<dbReference type="PROSITE" id="PS50164">
    <property type="entry name" value="GIY_YIG"/>
    <property type="match status" value="1"/>
</dbReference>
<dbReference type="AlphaFoldDB" id="A0A645HJ19"/>
<name>A0A645HJ19_9ZZZZ</name>
<accession>A0A645HJ19</accession>
<organism evidence="2">
    <name type="scientific">bioreactor metagenome</name>
    <dbReference type="NCBI Taxonomy" id="1076179"/>
    <lineage>
        <taxon>unclassified sequences</taxon>
        <taxon>metagenomes</taxon>
        <taxon>ecological metagenomes</taxon>
    </lineage>
</organism>
<dbReference type="Pfam" id="PF22945">
    <property type="entry name" value="LEM-3_GIY-YIG"/>
    <property type="match status" value="1"/>
</dbReference>